<keyword evidence="8" id="KW-0472">Membrane</keyword>
<dbReference type="SUPFAM" id="SSF50331">
    <property type="entry name" value="MOP-like"/>
    <property type="match status" value="1"/>
</dbReference>
<evidence type="ECO:0000259" key="9">
    <source>
        <dbReference type="PROSITE" id="PS50893"/>
    </source>
</evidence>
<feature type="domain" description="ABC transporter" evidence="9">
    <location>
        <begin position="5"/>
        <end position="235"/>
    </location>
</feature>
<keyword evidence="7" id="KW-0406">Ion transport</keyword>
<keyword evidence="2" id="KW-1003">Cell membrane</keyword>
<dbReference type="RefSeq" id="WP_343877220.1">
    <property type="nucleotide sequence ID" value="NZ_BAAAIJ010000003.1"/>
</dbReference>
<dbReference type="InterPro" id="IPR003439">
    <property type="entry name" value="ABC_transporter-like_ATP-bd"/>
</dbReference>
<dbReference type="SUPFAM" id="SSF52540">
    <property type="entry name" value="P-loop containing nucleoside triphosphate hydrolases"/>
    <property type="match status" value="1"/>
</dbReference>
<evidence type="ECO:0000313" key="10">
    <source>
        <dbReference type="EMBL" id="MFD1845194.1"/>
    </source>
</evidence>
<dbReference type="Proteomes" id="UP001597307">
    <property type="component" value="Unassembled WGS sequence"/>
</dbReference>
<dbReference type="Gene3D" id="3.40.50.300">
    <property type="entry name" value="P-loop containing nucleotide triphosphate hydrolases"/>
    <property type="match status" value="1"/>
</dbReference>
<proteinExistence type="predicted"/>
<evidence type="ECO:0000256" key="4">
    <source>
        <dbReference type="ARBA" id="ARBA00022741"/>
    </source>
</evidence>
<keyword evidence="4" id="KW-0547">Nucleotide-binding</keyword>
<dbReference type="SMART" id="SM00382">
    <property type="entry name" value="AAA"/>
    <property type="match status" value="1"/>
</dbReference>
<reference evidence="11" key="1">
    <citation type="journal article" date="2019" name="Int. J. Syst. Evol. Microbiol.">
        <title>The Global Catalogue of Microorganisms (GCM) 10K type strain sequencing project: providing services to taxonomists for standard genome sequencing and annotation.</title>
        <authorList>
            <consortium name="The Broad Institute Genomics Platform"/>
            <consortium name="The Broad Institute Genome Sequencing Center for Infectious Disease"/>
            <person name="Wu L."/>
            <person name="Ma J."/>
        </authorList>
    </citation>
    <scope>NUCLEOTIDE SEQUENCE [LARGE SCALE GENOMIC DNA]</scope>
    <source>
        <strain evidence="11">JCM 11496</strain>
    </source>
</reference>
<dbReference type="Pfam" id="PF00005">
    <property type="entry name" value="ABC_tran"/>
    <property type="match status" value="1"/>
</dbReference>
<dbReference type="PROSITE" id="PS50893">
    <property type="entry name" value="ABC_TRANSPORTER_2"/>
    <property type="match status" value="1"/>
</dbReference>
<protein>
    <submittedName>
        <fullName evidence="10">ABC transporter ATP-binding protein</fullName>
    </submittedName>
</protein>
<keyword evidence="5 10" id="KW-0067">ATP-binding</keyword>
<gene>
    <name evidence="10" type="ORF">ACFSFX_01110</name>
</gene>
<dbReference type="InterPro" id="IPR003593">
    <property type="entry name" value="AAA+_ATPase"/>
</dbReference>
<dbReference type="PANTHER" id="PTHR42781:SF4">
    <property type="entry name" value="SPERMIDINE_PUTRESCINE IMPORT ATP-BINDING PROTEIN POTA"/>
    <property type="match status" value="1"/>
</dbReference>
<dbReference type="InterPro" id="IPR015853">
    <property type="entry name" value="ABC_transpr_FbpC"/>
</dbReference>
<dbReference type="GO" id="GO:0005524">
    <property type="term" value="F:ATP binding"/>
    <property type="evidence" value="ECO:0007669"/>
    <property type="project" value="UniProtKB-KW"/>
</dbReference>
<accession>A0ABW4Q1V0</accession>
<dbReference type="InterPro" id="IPR008995">
    <property type="entry name" value="Mo/tungstate-bd_C_term_dom"/>
</dbReference>
<dbReference type="InterPro" id="IPR050093">
    <property type="entry name" value="ABC_SmlMolc_Importer"/>
</dbReference>
<evidence type="ECO:0000256" key="8">
    <source>
        <dbReference type="ARBA" id="ARBA00023136"/>
    </source>
</evidence>
<name>A0ABW4Q1V0_9MICC</name>
<keyword evidence="6" id="KW-0408">Iron</keyword>
<evidence type="ECO:0000256" key="2">
    <source>
        <dbReference type="ARBA" id="ARBA00022475"/>
    </source>
</evidence>
<organism evidence="10 11">
    <name type="scientific">Arthrobacter flavus</name>
    <dbReference type="NCBI Taxonomy" id="95172"/>
    <lineage>
        <taxon>Bacteria</taxon>
        <taxon>Bacillati</taxon>
        <taxon>Actinomycetota</taxon>
        <taxon>Actinomycetes</taxon>
        <taxon>Micrococcales</taxon>
        <taxon>Micrococcaceae</taxon>
        <taxon>Arthrobacter</taxon>
    </lineage>
</organism>
<keyword evidence="11" id="KW-1185">Reference proteome</keyword>
<sequence>MSSHLEFRSISRTFGDAEVLHQISLTVQPSGCVALLGASGSGKSTLLRIAAGLDEPSSGEVLVDGENLAGIPSEQRGVALVFQKALLFPHLSVVDNVAFSARMAGQSRKASREHAMAYLELVKLADLAHRSPGKLSGGQEQRVALARALARTPRILLLDEPFSSLDSGLRDTMYSLMGDIRAELAPTIVLVTHDRREASVLADSIAVLDSGRILQHGPVAQLHYQPATLAVNRLLGGLNAVPGRLVAGAHHSALGRFPVQRGLGDGPAFLTVRQEAIHIVAPADGPATGSVTGLKSLGAHTLVHVTGHGPNQPNEPLATLTIEVPGDPDLRMGQDVGLRLVNATGWAVTG</sequence>
<evidence type="ECO:0000256" key="3">
    <source>
        <dbReference type="ARBA" id="ARBA00022496"/>
    </source>
</evidence>
<comment type="caution">
    <text evidence="10">The sequence shown here is derived from an EMBL/GenBank/DDBJ whole genome shotgun (WGS) entry which is preliminary data.</text>
</comment>
<evidence type="ECO:0000313" key="11">
    <source>
        <dbReference type="Proteomes" id="UP001597307"/>
    </source>
</evidence>
<dbReference type="CDD" id="cd03259">
    <property type="entry name" value="ABC_Carb_Solutes_like"/>
    <property type="match status" value="1"/>
</dbReference>
<evidence type="ECO:0000256" key="1">
    <source>
        <dbReference type="ARBA" id="ARBA00022448"/>
    </source>
</evidence>
<keyword evidence="1" id="KW-0813">Transport</keyword>
<dbReference type="PANTHER" id="PTHR42781">
    <property type="entry name" value="SPERMIDINE/PUTRESCINE IMPORT ATP-BINDING PROTEIN POTA"/>
    <property type="match status" value="1"/>
</dbReference>
<evidence type="ECO:0000256" key="5">
    <source>
        <dbReference type="ARBA" id="ARBA00022840"/>
    </source>
</evidence>
<keyword evidence="3" id="KW-0410">Iron transport</keyword>
<dbReference type="InterPro" id="IPR027417">
    <property type="entry name" value="P-loop_NTPase"/>
</dbReference>
<evidence type="ECO:0000256" key="7">
    <source>
        <dbReference type="ARBA" id="ARBA00023065"/>
    </source>
</evidence>
<evidence type="ECO:0000256" key="6">
    <source>
        <dbReference type="ARBA" id="ARBA00023004"/>
    </source>
</evidence>
<dbReference type="EMBL" id="JBHUGA010000003">
    <property type="protein sequence ID" value="MFD1845194.1"/>
    <property type="molecule type" value="Genomic_DNA"/>
</dbReference>